<keyword evidence="1" id="KW-0812">Transmembrane</keyword>
<reference evidence="2 3" key="1">
    <citation type="journal article" date="2015" name="Nature">
        <title>rRNA introns, odd ribosomes, and small enigmatic genomes across a large radiation of phyla.</title>
        <authorList>
            <person name="Brown C.T."/>
            <person name="Hug L.A."/>
            <person name="Thomas B.C."/>
            <person name="Sharon I."/>
            <person name="Castelle C.J."/>
            <person name="Singh A."/>
            <person name="Wilkins M.J."/>
            <person name="Williams K.H."/>
            <person name="Banfield J.F."/>
        </authorList>
    </citation>
    <scope>NUCLEOTIDE SEQUENCE [LARGE SCALE GENOMIC DNA]</scope>
</reference>
<organism evidence="2 3">
    <name type="scientific">Candidatus Amesbacteria bacterium GW2011_GWA2_47_11</name>
    <dbReference type="NCBI Taxonomy" id="1618357"/>
    <lineage>
        <taxon>Bacteria</taxon>
        <taxon>Candidatus Amesiibacteriota</taxon>
    </lineage>
</organism>
<evidence type="ECO:0000313" key="2">
    <source>
        <dbReference type="EMBL" id="KKU54915.1"/>
    </source>
</evidence>
<gene>
    <name evidence="2" type="ORF">UX78_C0030G0006</name>
</gene>
<sequence length="388" mass="43281">MPISKRFFSYLLLYTIFISVFITFFSQTARPKIYSVHIPDTSSWQTHTSPSFEFKYPPDWTIESSGNDRWKLLVKNAGRSQVALIDTSTFFTEINSLPCNPSNCRIETVNPPSIGRVDIKWYASQGQAIIDISGAYGIVFNFTATSPQDKERLKQLLSTFRFIYPSISSAPIPSSPVCSLSQPAPAPPGWKKFTDAKQGYEFSYPAAYAFRNDSFTAVSKHTSQGLITLYMSPDSQGSPCANAACNQQRDISLTLCDKNYTTSQIWPYHDGLYTFKISLASPHEYSLDVGASYPNESDLAELNSILKTIRFIPENTSTQTATPTEPCKISGCSSELCIDASSPDIGSVCIYRNEYSCYRFSACEKQSNGQCDWTQTPQYLSCLSNLPK</sequence>
<dbReference type="EMBL" id="LCNM01000030">
    <property type="protein sequence ID" value="KKU54915.1"/>
    <property type="molecule type" value="Genomic_DNA"/>
</dbReference>
<proteinExistence type="predicted"/>
<evidence type="ECO:0000256" key="1">
    <source>
        <dbReference type="SAM" id="Phobius"/>
    </source>
</evidence>
<accession>A0A0G1UB66</accession>
<keyword evidence="1" id="KW-1133">Transmembrane helix</keyword>
<keyword evidence="1" id="KW-0472">Membrane</keyword>
<comment type="caution">
    <text evidence="2">The sequence shown here is derived from an EMBL/GenBank/DDBJ whole genome shotgun (WGS) entry which is preliminary data.</text>
</comment>
<dbReference type="Proteomes" id="UP000034607">
    <property type="component" value="Unassembled WGS sequence"/>
</dbReference>
<feature type="transmembrane region" description="Helical" evidence="1">
    <location>
        <begin position="7"/>
        <end position="25"/>
    </location>
</feature>
<dbReference type="AlphaFoldDB" id="A0A0G1UB66"/>
<name>A0A0G1UB66_9BACT</name>
<protein>
    <submittedName>
        <fullName evidence="2">Uncharacterized protein</fullName>
    </submittedName>
</protein>
<evidence type="ECO:0000313" key="3">
    <source>
        <dbReference type="Proteomes" id="UP000034607"/>
    </source>
</evidence>